<reference evidence="7" key="1">
    <citation type="submission" date="2019-05" db="EMBL/GenBank/DDBJ databases">
        <title>Annotation for the trematode Fasciolopsis buski.</title>
        <authorList>
            <person name="Choi Y.-J."/>
        </authorList>
    </citation>
    <scope>NUCLEOTIDE SEQUENCE</scope>
    <source>
        <strain evidence="7">HT</strain>
        <tissue evidence="7">Whole worm</tissue>
    </source>
</reference>
<dbReference type="SMART" id="SM00098">
    <property type="entry name" value="alkPPc"/>
    <property type="match status" value="1"/>
</dbReference>
<feature type="binding site" evidence="4">
    <location>
        <position position="347"/>
    </location>
    <ligand>
        <name>Mg(2+)</name>
        <dbReference type="ChEBI" id="CHEBI:18420"/>
    </ligand>
</feature>
<dbReference type="CDD" id="cd16012">
    <property type="entry name" value="ALP"/>
    <property type="match status" value="1"/>
</dbReference>
<dbReference type="InterPro" id="IPR001952">
    <property type="entry name" value="Alkaline_phosphatase"/>
</dbReference>
<evidence type="ECO:0000313" key="7">
    <source>
        <dbReference type="EMBL" id="KAA0195451.1"/>
    </source>
</evidence>
<keyword evidence="4" id="KW-0862">Zinc</keyword>
<comment type="similarity">
    <text evidence="5">Belongs to the alkaline phosphatase family.</text>
</comment>
<sequence>MLHTTTDMNCLTWITCFMYLTITRVTGAKQCNDKSEMNENNPSLWKCLADEEISRFTNTYPFSHLYATTRRPKNVILFIGDGLSLSTVTGARYLKAEQKGKQAGQELLSWEQWPGVTLLRTMSSNRMTTDSAASGTALFCGAKGMQYTLGLTHGADCCDCTKIKEINYVKSIFFHAQDAGLSTGIVTTTRVTHATPAAAYAKIPNRDWEAYVDNGNVEGSSNRFTHCQDIAKQMVNAGLDFNVIFGGGVREFHNTSRKGGQRRDGQNLLEIWSDNQRKKNRRYKLVTSREEFDKLDTSQTDYVLGLFSKSHMQFEIDRTDEPSLAEMTDKAIRILQRNPRGFLLLVEGGRIDHGHHMNEAKYALTETLSFEEAVNVGANLTKPKETMMVVTADHSQVYHLVGYASRSTSVLDIDETQAVS</sequence>
<feature type="binding site" evidence="4">
    <location>
        <position position="393"/>
    </location>
    <ligand>
        <name>Zn(2+)</name>
        <dbReference type="ChEBI" id="CHEBI:29105"/>
        <label>2</label>
    </ligand>
</feature>
<evidence type="ECO:0000313" key="8">
    <source>
        <dbReference type="Proteomes" id="UP000728185"/>
    </source>
</evidence>
<evidence type="ECO:0000256" key="5">
    <source>
        <dbReference type="RuleBase" id="RU003946"/>
    </source>
</evidence>
<feature type="binding site" evidence="4">
    <location>
        <position position="195"/>
    </location>
    <ligand>
        <name>Mg(2+)</name>
        <dbReference type="ChEBI" id="CHEBI:18420"/>
    </ligand>
</feature>
<dbReference type="PANTHER" id="PTHR11596">
    <property type="entry name" value="ALKALINE PHOSPHATASE"/>
    <property type="match status" value="1"/>
</dbReference>
<dbReference type="Pfam" id="PF00245">
    <property type="entry name" value="Alk_phosphatase"/>
    <property type="match status" value="1"/>
</dbReference>
<evidence type="ECO:0000256" key="3">
    <source>
        <dbReference type="PIRSR" id="PIRSR601952-1"/>
    </source>
</evidence>
<keyword evidence="8" id="KW-1185">Reference proteome</keyword>
<feature type="binding site" evidence="4">
    <location>
        <position position="356"/>
    </location>
    <ligand>
        <name>Zn(2+)</name>
        <dbReference type="ChEBI" id="CHEBI:29105"/>
        <label>2</label>
    </ligand>
</feature>
<dbReference type="EMBL" id="LUCM01003699">
    <property type="protein sequence ID" value="KAA0195451.1"/>
    <property type="molecule type" value="Genomic_DNA"/>
</dbReference>
<keyword evidence="6" id="KW-0732">Signal</keyword>
<gene>
    <name evidence="7" type="ORF">FBUS_08562</name>
</gene>
<comment type="cofactor">
    <cofactor evidence="4">
        <name>Zn(2+)</name>
        <dbReference type="ChEBI" id="CHEBI:29105"/>
    </cofactor>
    <text evidence="4">Binds 2 Zn(2+) ions.</text>
</comment>
<name>A0A8E0VLK2_9TREM</name>
<dbReference type="InterPro" id="IPR017850">
    <property type="entry name" value="Alkaline_phosphatase_core_sf"/>
</dbReference>
<evidence type="ECO:0000256" key="4">
    <source>
        <dbReference type="PIRSR" id="PIRSR601952-2"/>
    </source>
</evidence>
<feature type="binding site" evidence="4">
    <location>
        <position position="394"/>
    </location>
    <ligand>
        <name>Zn(2+)</name>
        <dbReference type="ChEBI" id="CHEBI:29105"/>
        <label>2</label>
    </ligand>
</feature>
<dbReference type="SUPFAM" id="SSF53649">
    <property type="entry name" value="Alkaline phosphatase-like"/>
    <property type="match status" value="1"/>
</dbReference>
<feature type="binding site" evidence="4">
    <location>
        <position position="352"/>
    </location>
    <ligand>
        <name>Zn(2+)</name>
        <dbReference type="ChEBI" id="CHEBI:29105"/>
        <label>2</label>
    </ligand>
</feature>
<comment type="caution">
    <text evidence="7">The sequence shown here is derived from an EMBL/GenBank/DDBJ whole genome shotgun (WGS) entry which is preliminary data.</text>
</comment>
<feature type="binding site" evidence="4">
    <location>
        <position position="81"/>
    </location>
    <ligand>
        <name>Zn(2+)</name>
        <dbReference type="ChEBI" id="CHEBI:29105"/>
        <label>2</label>
    </ligand>
</feature>
<feature type="active site" description="Phosphoserine intermediate" evidence="3">
    <location>
        <position position="131"/>
    </location>
</feature>
<keyword evidence="4" id="KW-0460">Magnesium</keyword>
<dbReference type="GO" id="GO:0004035">
    <property type="term" value="F:alkaline phosphatase activity"/>
    <property type="evidence" value="ECO:0007669"/>
    <property type="project" value="UniProtKB-EC"/>
</dbReference>
<evidence type="ECO:0000256" key="1">
    <source>
        <dbReference type="ARBA" id="ARBA00012647"/>
    </source>
</evidence>
<dbReference type="Proteomes" id="UP000728185">
    <property type="component" value="Unassembled WGS sequence"/>
</dbReference>
<organism evidence="7 8">
    <name type="scientific">Fasciolopsis buskii</name>
    <dbReference type="NCBI Taxonomy" id="27845"/>
    <lineage>
        <taxon>Eukaryota</taxon>
        <taxon>Metazoa</taxon>
        <taxon>Spiralia</taxon>
        <taxon>Lophotrochozoa</taxon>
        <taxon>Platyhelminthes</taxon>
        <taxon>Trematoda</taxon>
        <taxon>Digenea</taxon>
        <taxon>Plagiorchiida</taxon>
        <taxon>Echinostomata</taxon>
        <taxon>Echinostomatoidea</taxon>
        <taxon>Fasciolidae</taxon>
        <taxon>Fasciolopsis</taxon>
    </lineage>
</organism>
<dbReference type="PRINTS" id="PR00113">
    <property type="entry name" value="ALKPHPHTASE"/>
</dbReference>
<keyword evidence="2" id="KW-0597">Phosphoprotein</keyword>
<feature type="binding site" evidence="4">
    <location>
        <position position="81"/>
    </location>
    <ligand>
        <name>Mg(2+)</name>
        <dbReference type="ChEBI" id="CHEBI:18420"/>
    </ligand>
</feature>
<keyword evidence="4" id="KW-0479">Metal-binding</keyword>
<accession>A0A8E0VLK2</accession>
<feature type="chain" id="PRO_5034124018" description="alkaline phosphatase" evidence="6">
    <location>
        <begin position="29"/>
        <end position="420"/>
    </location>
</feature>
<dbReference type="GO" id="GO:0046872">
    <property type="term" value="F:metal ion binding"/>
    <property type="evidence" value="ECO:0007669"/>
    <property type="project" value="UniProtKB-KW"/>
</dbReference>
<evidence type="ECO:0000256" key="6">
    <source>
        <dbReference type="SAM" id="SignalP"/>
    </source>
</evidence>
<dbReference type="OrthoDB" id="5818554at2759"/>
<feature type="binding site" evidence="4">
    <location>
        <position position="193"/>
    </location>
    <ligand>
        <name>Mg(2+)</name>
        <dbReference type="ChEBI" id="CHEBI:18420"/>
    </ligand>
</feature>
<feature type="signal peptide" evidence="6">
    <location>
        <begin position="1"/>
        <end position="28"/>
    </location>
</feature>
<evidence type="ECO:0000256" key="2">
    <source>
        <dbReference type="ARBA" id="ARBA00022553"/>
    </source>
</evidence>
<dbReference type="Gene3D" id="3.40.720.10">
    <property type="entry name" value="Alkaline Phosphatase, subunit A"/>
    <property type="match status" value="1"/>
</dbReference>
<dbReference type="EC" id="3.1.3.1" evidence="1"/>
<dbReference type="PANTHER" id="PTHR11596:SF5">
    <property type="entry name" value="ALKALINE PHOSPHATASE"/>
    <property type="match status" value="1"/>
</dbReference>
<comment type="cofactor">
    <cofactor evidence="4">
        <name>Mg(2+)</name>
        <dbReference type="ChEBI" id="CHEBI:18420"/>
    </cofactor>
    <text evidence="4">Binds 1 Mg(2+) ion.</text>
</comment>
<dbReference type="AlphaFoldDB" id="A0A8E0VLK2"/>
<proteinExistence type="inferred from homology"/>
<protein>
    <recommendedName>
        <fullName evidence="1">alkaline phosphatase</fullName>
        <ecNumber evidence="1">3.1.3.1</ecNumber>
    </recommendedName>
</protein>